<accession>A0AAD8PX82</accession>
<feature type="region of interest" description="Disordered" evidence="6">
    <location>
        <begin position="233"/>
        <end position="257"/>
    </location>
</feature>
<sequence>MAEANSYEEQRRRRVKDNKRKLDELGLHNLSAAVRQAAAEPMPTKLVKPRNPVMDVPTRRSGRIVNIAEQPDYNPEKAQRVRYPAPEYATKEQRAYAIAKAQELKDQLGSDCPAFIKPMSHGYATKSDSLKIPMNFREHLPVRDEMMVLVDEMNNEFHLLYSFKKHGPDQYNHRINQWKGFAADHRLADGDCLVFQLIESTRYQEETSIARGEEQLDMKTDVEMAVKLDMELDMKKSHGRARRSGRHAREEKKKSRPEKKIDIITWREYEALRNEMRREFRTNDDELKSTVDEIKQTLDATNVTVTGLSDQMTDIQRNIVDMRLAIENLTVLQQQQQEDDDDPELEDDAHNARGAPRGHRPRGLVPLGRNGRGQDEEDGLEFGDVFPEEVPAGLPPLRGIEHQIDLIPGASLPNRAPYRTNPEETKEIQKQ</sequence>
<dbReference type="InterPro" id="IPR044837">
    <property type="entry name" value="REM16-like"/>
</dbReference>
<protein>
    <recommendedName>
        <fullName evidence="7">TF-B3 domain-containing protein</fullName>
    </recommendedName>
</protein>
<dbReference type="PANTHER" id="PTHR31391:SF99">
    <property type="entry name" value="B3 DOMAIN-CONTAINING PROTEIN OS06G0194400"/>
    <property type="match status" value="1"/>
</dbReference>
<evidence type="ECO:0000313" key="9">
    <source>
        <dbReference type="Proteomes" id="UP001231189"/>
    </source>
</evidence>
<dbReference type="Pfam" id="PF02362">
    <property type="entry name" value="B3"/>
    <property type="match status" value="1"/>
</dbReference>
<proteinExistence type="predicted"/>
<evidence type="ECO:0000256" key="4">
    <source>
        <dbReference type="ARBA" id="ARBA00023163"/>
    </source>
</evidence>
<dbReference type="InterPro" id="IPR003340">
    <property type="entry name" value="B3_DNA-bd"/>
</dbReference>
<keyword evidence="5" id="KW-0539">Nucleus</keyword>
<reference evidence="8" key="1">
    <citation type="submission" date="2023-07" db="EMBL/GenBank/DDBJ databases">
        <title>A chromosome-level genome assembly of Lolium multiflorum.</title>
        <authorList>
            <person name="Chen Y."/>
            <person name="Copetti D."/>
            <person name="Kolliker R."/>
            <person name="Studer B."/>
        </authorList>
    </citation>
    <scope>NUCLEOTIDE SEQUENCE</scope>
    <source>
        <strain evidence="8">02402/16</strain>
        <tissue evidence="8">Leaf</tissue>
    </source>
</reference>
<feature type="region of interest" description="Disordered" evidence="6">
    <location>
        <begin position="334"/>
        <end position="431"/>
    </location>
</feature>
<dbReference type="AlphaFoldDB" id="A0AAD8PX82"/>
<keyword evidence="2" id="KW-0805">Transcription regulation</keyword>
<dbReference type="Gene3D" id="2.40.330.10">
    <property type="entry name" value="DNA-binding pseudobarrel domain"/>
    <property type="match status" value="1"/>
</dbReference>
<gene>
    <name evidence="8" type="ORF">QYE76_008291</name>
</gene>
<feature type="compositionally biased region" description="Basic and acidic residues" evidence="6">
    <location>
        <begin position="247"/>
        <end position="257"/>
    </location>
</feature>
<dbReference type="SUPFAM" id="SSF101936">
    <property type="entry name" value="DNA-binding pseudobarrel domain"/>
    <property type="match status" value="1"/>
</dbReference>
<dbReference type="EMBL" id="JAUUTY010000760">
    <property type="protein sequence ID" value="KAK1585838.1"/>
    <property type="molecule type" value="Genomic_DNA"/>
</dbReference>
<evidence type="ECO:0000256" key="6">
    <source>
        <dbReference type="SAM" id="MobiDB-lite"/>
    </source>
</evidence>
<dbReference type="Proteomes" id="UP001231189">
    <property type="component" value="Unassembled WGS sequence"/>
</dbReference>
<evidence type="ECO:0000256" key="5">
    <source>
        <dbReference type="ARBA" id="ARBA00023242"/>
    </source>
</evidence>
<feature type="compositionally biased region" description="Basic residues" evidence="6">
    <location>
        <begin position="237"/>
        <end position="246"/>
    </location>
</feature>
<keyword evidence="3" id="KW-0238">DNA-binding</keyword>
<keyword evidence="4" id="KW-0804">Transcription</keyword>
<organism evidence="8 9">
    <name type="scientific">Lolium multiflorum</name>
    <name type="common">Italian ryegrass</name>
    <name type="synonym">Lolium perenne subsp. multiflorum</name>
    <dbReference type="NCBI Taxonomy" id="4521"/>
    <lineage>
        <taxon>Eukaryota</taxon>
        <taxon>Viridiplantae</taxon>
        <taxon>Streptophyta</taxon>
        <taxon>Embryophyta</taxon>
        <taxon>Tracheophyta</taxon>
        <taxon>Spermatophyta</taxon>
        <taxon>Magnoliopsida</taxon>
        <taxon>Liliopsida</taxon>
        <taxon>Poales</taxon>
        <taxon>Poaceae</taxon>
        <taxon>BOP clade</taxon>
        <taxon>Pooideae</taxon>
        <taxon>Poodae</taxon>
        <taxon>Poeae</taxon>
        <taxon>Poeae Chloroplast Group 2 (Poeae type)</taxon>
        <taxon>Loliodinae</taxon>
        <taxon>Loliinae</taxon>
        <taxon>Lolium</taxon>
    </lineage>
</organism>
<feature type="compositionally biased region" description="Basic and acidic residues" evidence="6">
    <location>
        <begin position="421"/>
        <end position="431"/>
    </location>
</feature>
<dbReference type="GO" id="GO:0003677">
    <property type="term" value="F:DNA binding"/>
    <property type="evidence" value="ECO:0007669"/>
    <property type="project" value="UniProtKB-KW"/>
</dbReference>
<dbReference type="InterPro" id="IPR015300">
    <property type="entry name" value="DNA-bd_pseudobarrel_sf"/>
</dbReference>
<feature type="non-terminal residue" evidence="8">
    <location>
        <position position="1"/>
    </location>
</feature>
<feature type="compositionally biased region" description="Acidic residues" evidence="6">
    <location>
        <begin position="337"/>
        <end position="347"/>
    </location>
</feature>
<feature type="domain" description="TF-B3" evidence="7">
    <location>
        <begin position="115"/>
        <end position="213"/>
    </location>
</feature>
<evidence type="ECO:0000256" key="2">
    <source>
        <dbReference type="ARBA" id="ARBA00023015"/>
    </source>
</evidence>
<evidence type="ECO:0000256" key="3">
    <source>
        <dbReference type="ARBA" id="ARBA00023125"/>
    </source>
</evidence>
<dbReference type="PROSITE" id="PS50863">
    <property type="entry name" value="B3"/>
    <property type="match status" value="1"/>
</dbReference>
<comment type="caution">
    <text evidence="8">The sequence shown here is derived from an EMBL/GenBank/DDBJ whole genome shotgun (WGS) entry which is preliminary data.</text>
</comment>
<dbReference type="CDD" id="cd10017">
    <property type="entry name" value="B3_DNA"/>
    <property type="match status" value="1"/>
</dbReference>
<evidence type="ECO:0000259" key="7">
    <source>
        <dbReference type="PROSITE" id="PS50863"/>
    </source>
</evidence>
<comment type="subcellular location">
    <subcellularLocation>
        <location evidence="1">Nucleus</location>
    </subcellularLocation>
</comment>
<feature type="region of interest" description="Disordered" evidence="6">
    <location>
        <begin position="1"/>
        <end position="22"/>
    </location>
</feature>
<evidence type="ECO:0000256" key="1">
    <source>
        <dbReference type="ARBA" id="ARBA00004123"/>
    </source>
</evidence>
<name>A0AAD8PX82_LOLMU</name>
<dbReference type="GO" id="GO:0005634">
    <property type="term" value="C:nucleus"/>
    <property type="evidence" value="ECO:0007669"/>
    <property type="project" value="UniProtKB-SubCell"/>
</dbReference>
<dbReference type="PANTHER" id="PTHR31391">
    <property type="entry name" value="B3 DOMAIN-CONTAINING PROTEIN OS11G0197600-RELATED"/>
    <property type="match status" value="1"/>
</dbReference>
<keyword evidence="9" id="KW-1185">Reference proteome</keyword>
<evidence type="ECO:0000313" key="8">
    <source>
        <dbReference type="EMBL" id="KAK1585838.1"/>
    </source>
</evidence>